<dbReference type="NCBIfam" id="TIGR02350">
    <property type="entry name" value="prok_dnaK"/>
    <property type="match status" value="1"/>
</dbReference>
<dbReference type="OrthoDB" id="9766019at2"/>
<dbReference type="HAMAP" id="MF_00332">
    <property type="entry name" value="DnaK"/>
    <property type="match status" value="1"/>
</dbReference>
<dbReference type="Gene3D" id="3.30.420.40">
    <property type="match status" value="2"/>
</dbReference>
<evidence type="ECO:0000256" key="7">
    <source>
        <dbReference type="HAMAP-Rule" id="MF_00332"/>
    </source>
</evidence>
<dbReference type="InterPro" id="IPR012725">
    <property type="entry name" value="Chaperone_DnaK"/>
</dbReference>
<evidence type="ECO:0000256" key="5">
    <source>
        <dbReference type="ARBA" id="ARBA00023016"/>
    </source>
</evidence>
<dbReference type="Proteomes" id="UP000282674">
    <property type="component" value="Unassembled WGS sequence"/>
</dbReference>
<evidence type="ECO:0000256" key="3">
    <source>
        <dbReference type="ARBA" id="ARBA00022741"/>
    </source>
</evidence>
<dbReference type="AlphaFoldDB" id="A0A3M2M4C2"/>
<evidence type="ECO:0000256" key="8">
    <source>
        <dbReference type="RuleBase" id="RU003322"/>
    </source>
</evidence>
<dbReference type="InterPro" id="IPR018181">
    <property type="entry name" value="Heat_shock_70_CS"/>
</dbReference>
<dbReference type="SUPFAM" id="SSF100920">
    <property type="entry name" value="Heat shock protein 70kD (HSP70), peptide-binding domain"/>
    <property type="match status" value="1"/>
</dbReference>
<dbReference type="InterPro" id="IPR029047">
    <property type="entry name" value="HSP70_peptide-bd_sf"/>
</dbReference>
<dbReference type="GO" id="GO:0005524">
    <property type="term" value="F:ATP binding"/>
    <property type="evidence" value="ECO:0007669"/>
    <property type="project" value="UniProtKB-UniRule"/>
</dbReference>
<feature type="compositionally biased region" description="Basic and acidic residues" evidence="9">
    <location>
        <begin position="496"/>
        <end position="509"/>
    </location>
</feature>
<dbReference type="Gene3D" id="1.20.1270.10">
    <property type="match status" value="1"/>
</dbReference>
<comment type="similarity">
    <text evidence="1 7 8">Belongs to the heat shock protein 70 family.</text>
</comment>
<accession>A0A3M2M4C2</accession>
<comment type="function">
    <text evidence="7">Acts as a chaperone.</text>
</comment>
<keyword evidence="2 7" id="KW-0597">Phosphoprotein</keyword>
<evidence type="ECO:0000256" key="1">
    <source>
        <dbReference type="ARBA" id="ARBA00007381"/>
    </source>
</evidence>
<keyword evidence="6 7" id="KW-0143">Chaperone</keyword>
<protein>
    <recommendedName>
        <fullName evidence="7">Chaperone protein DnaK</fullName>
    </recommendedName>
    <alternativeName>
        <fullName evidence="7">HSP70</fullName>
    </alternativeName>
    <alternativeName>
        <fullName evidence="7">Heat shock 70 kDa protein</fullName>
    </alternativeName>
    <alternativeName>
        <fullName evidence="7">Heat shock protein 70</fullName>
    </alternativeName>
</protein>
<sequence>MGRAVGIDLGTTNSVVAILEGGEPTVIANAEGSRTTPSVVAFAKNGEVLVGEVAKRQAVTNVDRTIRSVKREMGTDWKQKIDDKEFTPQQISAFVLQKLKRDAEAFLGETVTDAVITVPAYFSDHQRQATKEAGQIAGLNVLRIINEPTSAALAYHLEKENEATILVFDLGGGTFDVSLLEVGDGVVEVKATSGDNHLGGDDWDNKVVDWLVERFKNANGVDLSKDKMALQRLREASEKAKIELSSSSETQINLPYITASAEGPLHLDEKLTRAEFQRLTSDLLERTKAPFQQVLKDANITVDGIDQVVLVGGSTRMPAVSEMVKELTGGKDPNKGVNPDEVVAIGASLQAGVLKGEVKDVLLLDVTPLSLGIETKGGIFTKIIERNTTIPTKRSETFTTADDNQPSVEIQVYQGEREIAAYNKKLGTFQLTGLPPAPRGVPQIEVTFDIDANGIVNVSAKDLGTGKEQSMVITGGSALPKDDISRMMQEAEQYAEEDRKRKEEAEVRNQADTLAYSTEKFLRENGDKVPDELKTEVEAGVAEVKKALEGTDVEAIKSSAEKLAQTSQKMGAAMYAQNPEGAAQPGGEQAGGAAGDQPQDDEVVDAEIVDDEKPKGEAK</sequence>
<keyword evidence="4 7" id="KW-0067">ATP-binding</keyword>
<comment type="caution">
    <text evidence="10">The sequence shown here is derived from an EMBL/GenBank/DDBJ whole genome shotgun (WGS) entry which is preliminary data.</text>
</comment>
<organism evidence="10 11">
    <name type="scientific">Actinomadura harenae</name>
    <dbReference type="NCBI Taxonomy" id="2483351"/>
    <lineage>
        <taxon>Bacteria</taxon>
        <taxon>Bacillati</taxon>
        <taxon>Actinomycetota</taxon>
        <taxon>Actinomycetes</taxon>
        <taxon>Streptosporangiales</taxon>
        <taxon>Thermomonosporaceae</taxon>
        <taxon>Actinomadura</taxon>
    </lineage>
</organism>
<dbReference type="FunFam" id="2.60.34.10:FF:000014">
    <property type="entry name" value="Chaperone protein DnaK HSP70"/>
    <property type="match status" value="1"/>
</dbReference>
<dbReference type="NCBIfam" id="NF001413">
    <property type="entry name" value="PRK00290.1"/>
    <property type="match status" value="1"/>
</dbReference>
<name>A0A3M2M4C2_9ACTN</name>
<dbReference type="EMBL" id="RFFG01000037">
    <property type="protein sequence ID" value="RMI41958.1"/>
    <property type="molecule type" value="Genomic_DNA"/>
</dbReference>
<dbReference type="FunFam" id="3.30.420.40:FF:000071">
    <property type="entry name" value="Molecular chaperone DnaK"/>
    <property type="match status" value="1"/>
</dbReference>
<dbReference type="PROSITE" id="PS00329">
    <property type="entry name" value="HSP70_2"/>
    <property type="match status" value="1"/>
</dbReference>
<dbReference type="PROSITE" id="PS01036">
    <property type="entry name" value="HSP70_3"/>
    <property type="match status" value="1"/>
</dbReference>
<evidence type="ECO:0000313" key="10">
    <source>
        <dbReference type="EMBL" id="RMI41958.1"/>
    </source>
</evidence>
<keyword evidence="3 7" id="KW-0547">Nucleotide-binding</keyword>
<dbReference type="GO" id="GO:0051082">
    <property type="term" value="F:unfolded protein binding"/>
    <property type="evidence" value="ECO:0007669"/>
    <property type="project" value="InterPro"/>
</dbReference>
<dbReference type="InterPro" id="IPR043129">
    <property type="entry name" value="ATPase_NBD"/>
</dbReference>
<gene>
    <name evidence="7 10" type="primary">dnaK</name>
    <name evidence="10" type="ORF">EBO15_20975</name>
</gene>
<feature type="region of interest" description="Disordered" evidence="9">
    <location>
        <begin position="493"/>
        <end position="512"/>
    </location>
</feature>
<dbReference type="InterPro" id="IPR013126">
    <property type="entry name" value="Hsp_70_fam"/>
</dbReference>
<dbReference type="SUPFAM" id="SSF100934">
    <property type="entry name" value="Heat shock protein 70kD (HSP70), C-terminal subdomain"/>
    <property type="match status" value="1"/>
</dbReference>
<evidence type="ECO:0000256" key="4">
    <source>
        <dbReference type="ARBA" id="ARBA00022840"/>
    </source>
</evidence>
<dbReference type="CDD" id="cd10234">
    <property type="entry name" value="ASKHA_NBD_HSP70_DnaK-like"/>
    <property type="match status" value="1"/>
</dbReference>
<evidence type="ECO:0000256" key="6">
    <source>
        <dbReference type="ARBA" id="ARBA00023186"/>
    </source>
</evidence>
<dbReference type="InterPro" id="IPR029048">
    <property type="entry name" value="HSP70_C_sf"/>
</dbReference>
<keyword evidence="5 7" id="KW-0346">Stress response</keyword>
<keyword evidence="11" id="KW-1185">Reference proteome</keyword>
<dbReference type="FunFam" id="1.20.1270.10:FF:000001">
    <property type="entry name" value="Molecular chaperone DnaK"/>
    <property type="match status" value="1"/>
</dbReference>
<feature type="compositionally biased region" description="Acidic residues" evidence="9">
    <location>
        <begin position="598"/>
        <end position="610"/>
    </location>
</feature>
<evidence type="ECO:0000256" key="2">
    <source>
        <dbReference type="ARBA" id="ARBA00022553"/>
    </source>
</evidence>
<evidence type="ECO:0000256" key="9">
    <source>
        <dbReference type="SAM" id="MobiDB-lite"/>
    </source>
</evidence>
<dbReference type="GO" id="GO:0140662">
    <property type="term" value="F:ATP-dependent protein folding chaperone"/>
    <property type="evidence" value="ECO:0007669"/>
    <property type="project" value="InterPro"/>
</dbReference>
<proteinExistence type="evidence at transcript level"/>
<dbReference type="RefSeq" id="WP_122196125.1">
    <property type="nucleotide sequence ID" value="NZ_JBHSKC010000002.1"/>
</dbReference>
<dbReference type="Pfam" id="PF00012">
    <property type="entry name" value="HSP70"/>
    <property type="match status" value="2"/>
</dbReference>
<dbReference type="Gene3D" id="2.60.34.10">
    <property type="entry name" value="Substrate Binding Domain Of DNAk, Chain A, domain 1"/>
    <property type="match status" value="1"/>
</dbReference>
<evidence type="ECO:0000313" key="11">
    <source>
        <dbReference type="Proteomes" id="UP000282674"/>
    </source>
</evidence>
<dbReference type="PANTHER" id="PTHR19375">
    <property type="entry name" value="HEAT SHOCK PROTEIN 70KDA"/>
    <property type="match status" value="1"/>
</dbReference>
<feature type="region of interest" description="Disordered" evidence="9">
    <location>
        <begin position="565"/>
        <end position="619"/>
    </location>
</feature>
<dbReference type="PRINTS" id="PR00301">
    <property type="entry name" value="HEATSHOCK70"/>
</dbReference>
<comment type="induction">
    <text evidence="7">By stress conditions e.g. heat shock.</text>
</comment>
<reference evidence="10 11" key="1">
    <citation type="submission" date="2018-10" db="EMBL/GenBank/DDBJ databases">
        <title>Isolation from soil.</title>
        <authorList>
            <person name="Hu J."/>
        </authorList>
    </citation>
    <scope>NUCLEOTIDE SEQUENCE [LARGE SCALE GENOMIC DNA]</scope>
    <source>
        <strain evidence="10 11">NEAU-Ht49</strain>
    </source>
</reference>
<dbReference type="SUPFAM" id="SSF53067">
    <property type="entry name" value="Actin-like ATPase domain"/>
    <property type="match status" value="2"/>
</dbReference>
<dbReference type="FunFam" id="3.90.640.10:FF:000003">
    <property type="entry name" value="Molecular chaperone DnaK"/>
    <property type="match status" value="1"/>
</dbReference>
<dbReference type="PROSITE" id="PS00297">
    <property type="entry name" value="HSP70_1"/>
    <property type="match status" value="1"/>
</dbReference>
<feature type="modified residue" description="Phosphothreonine; by autocatalysis" evidence="7">
    <location>
        <position position="174"/>
    </location>
</feature>
<dbReference type="Gene3D" id="3.90.640.10">
    <property type="entry name" value="Actin, Chain A, domain 4"/>
    <property type="match status" value="1"/>
</dbReference>